<dbReference type="Proteomes" id="UP000290289">
    <property type="component" value="Chromosome 17"/>
</dbReference>
<dbReference type="EMBL" id="RDQH01000343">
    <property type="protein sequence ID" value="RXH67525.1"/>
    <property type="molecule type" value="Genomic_DNA"/>
</dbReference>
<dbReference type="GO" id="GO:0005811">
    <property type="term" value="C:lipid droplet"/>
    <property type="evidence" value="ECO:0007669"/>
    <property type="project" value="InterPro"/>
</dbReference>
<accession>A0A498HDM0</accession>
<evidence type="ECO:0000313" key="3">
    <source>
        <dbReference type="Proteomes" id="UP000290289"/>
    </source>
</evidence>
<dbReference type="GO" id="GO:0016866">
    <property type="term" value="F:intramolecular transferase activity"/>
    <property type="evidence" value="ECO:0007669"/>
    <property type="project" value="InterPro"/>
</dbReference>
<organism evidence="2 3">
    <name type="scientific">Malus domestica</name>
    <name type="common">Apple</name>
    <name type="synonym">Pyrus malus</name>
    <dbReference type="NCBI Taxonomy" id="3750"/>
    <lineage>
        <taxon>Eukaryota</taxon>
        <taxon>Viridiplantae</taxon>
        <taxon>Streptophyta</taxon>
        <taxon>Embryophyta</taxon>
        <taxon>Tracheophyta</taxon>
        <taxon>Spermatophyta</taxon>
        <taxon>Magnoliopsida</taxon>
        <taxon>eudicotyledons</taxon>
        <taxon>Gunneridae</taxon>
        <taxon>Pentapetalae</taxon>
        <taxon>rosids</taxon>
        <taxon>fabids</taxon>
        <taxon>Rosales</taxon>
        <taxon>Rosaceae</taxon>
        <taxon>Amygdaloideae</taxon>
        <taxon>Maleae</taxon>
        <taxon>Malus</taxon>
    </lineage>
</organism>
<evidence type="ECO:0000256" key="1">
    <source>
        <dbReference type="SAM" id="Phobius"/>
    </source>
</evidence>
<name>A0A498HDM0_MALDO</name>
<keyword evidence="3" id="KW-1185">Reference proteome</keyword>
<dbReference type="STRING" id="3750.A0A498HDM0"/>
<dbReference type="Gene3D" id="1.50.10.20">
    <property type="match status" value="2"/>
</dbReference>
<comment type="caution">
    <text evidence="2">The sequence shown here is derived from an EMBL/GenBank/DDBJ whole genome shotgun (WGS) entry which is preliminary data.</text>
</comment>
<dbReference type="SUPFAM" id="SSF81853">
    <property type="entry name" value="Family 10 polysaccharide lyase"/>
    <property type="match status" value="1"/>
</dbReference>
<keyword evidence="1" id="KW-0472">Membrane</keyword>
<keyword evidence="1" id="KW-1133">Transmembrane helix</keyword>
<dbReference type="PANTHER" id="PTHR11764">
    <property type="entry name" value="TERPENE CYCLASE/MUTASE FAMILY MEMBER"/>
    <property type="match status" value="1"/>
</dbReference>
<evidence type="ECO:0000313" key="2">
    <source>
        <dbReference type="EMBL" id="RXH67525.1"/>
    </source>
</evidence>
<feature type="transmembrane region" description="Helical" evidence="1">
    <location>
        <begin position="127"/>
        <end position="147"/>
    </location>
</feature>
<protein>
    <recommendedName>
        <fullName evidence="4">Squalene cyclase N-terminal domain-containing protein</fullName>
    </recommendedName>
</protein>
<gene>
    <name evidence="2" type="ORF">DVH24_027672</name>
</gene>
<reference evidence="2 3" key="1">
    <citation type="submission" date="2018-10" db="EMBL/GenBank/DDBJ databases">
        <title>A high-quality apple genome assembly.</title>
        <authorList>
            <person name="Hu J."/>
        </authorList>
    </citation>
    <scope>NUCLEOTIDE SEQUENCE [LARGE SCALE GENOMIC DNA]</scope>
    <source>
        <strain evidence="3">cv. HFTH1</strain>
        <tissue evidence="2">Young leaf</tissue>
    </source>
</reference>
<sequence>MGPGQWPWLHWAWAGPGLKSANNHLGRQVWEFHPETGTPGELQQIEDARKAFWNHRFERRHSSDLLMRIQFSKENPCATNLPQLKVKDQEEVMEEAVTTTLRRAVSFYSTIQAHDGHWAGDYGGPMFLLPGLIITLSITGALNAVLLKEHQREMCRYLYNHQNEDGGWGLHIEGPRGNRTSTQVDIRPWWHDCNYFIGENVAFSMNSVFFLLDSTKGVVLGAYDGLGIIHFCLKYGYVLTLFHFIQVSASVLLEFSCTDLYYPHPMVQDILWGSLHYVYEPIFTRWPAKELRKSSLKTCTRLPLYAGSGRGECRLALPPFMERLLPSLEPETYRSWTKALAIAPSATSNAAYTL</sequence>
<proteinExistence type="predicted"/>
<dbReference type="AlphaFoldDB" id="A0A498HDM0"/>
<dbReference type="GO" id="GO:0016104">
    <property type="term" value="P:triterpenoid biosynthetic process"/>
    <property type="evidence" value="ECO:0007669"/>
    <property type="project" value="InterPro"/>
</dbReference>
<dbReference type="InterPro" id="IPR018333">
    <property type="entry name" value="Squalene_cyclase"/>
</dbReference>
<dbReference type="PANTHER" id="PTHR11764:SF85">
    <property type="entry name" value="TERPENE CYCLASE_MUTASE FAMILY MEMBER"/>
    <property type="match status" value="1"/>
</dbReference>
<keyword evidence="1" id="KW-0812">Transmembrane</keyword>
<evidence type="ECO:0008006" key="4">
    <source>
        <dbReference type="Google" id="ProtNLM"/>
    </source>
</evidence>